<keyword evidence="1" id="KW-0472">Membrane</keyword>
<dbReference type="SUPFAM" id="SSF53300">
    <property type="entry name" value="vWA-like"/>
    <property type="match status" value="1"/>
</dbReference>
<dbReference type="Proteomes" id="UP000317243">
    <property type="component" value="Unassembled WGS sequence"/>
</dbReference>
<dbReference type="RefSeq" id="WP_146510519.1">
    <property type="nucleotide sequence ID" value="NZ_SIHI01000006.1"/>
</dbReference>
<dbReference type="AlphaFoldDB" id="A0A5C5WNX4"/>
<feature type="transmembrane region" description="Helical" evidence="1">
    <location>
        <begin position="613"/>
        <end position="632"/>
    </location>
</feature>
<sequence length="641" mass="71302">MSWLTQWIPTFFAPKYAWLFLLAIPVIIFYFLKLRRTRIAISSLALWQQVINDQRVNAPFQKFKRNMLLFLQLLLLSLLALAAMQPFWRGDSERLTYLPILIDCSASMGAVDAEGTSRLDVAKGEIQSIIDGLLPDQKLTLIAMGSTARRLTEFTDNKTLLTDALKRLEVEQVPSKLTDGLRLAQALSRTQSIETVRLYSDGNLPTRPNPATGELMAEVDFDLPFTLDFFQIDLPGNNIGITALNARRSSPERWDIFIRIEGTASASTEAELVLTSNGEPVGEERVILNAGESQRLVFSVDARTDQALQASLKPVGLDALAADDSAWLNLPKGREIDVYCPTNMKAFRHALESLPGVLVYPRADAVEPANEYDLVISDNKDDIARETPLSIFIGVLPDDLASLISIQDEPAEVVDWERDAQILQHVQLKEVIISEMPVKNEGISDVSIEDLGYSILAHGTQGPLIVSQRVGIGKRYFLLFHTDRSTLPYRVGFPVFIANAINEAMQFASLSDIRAPSTGVLPAQVMNEPGTYRVTTPEGRHEERSTDADGVLKGISAPEVGEYQIRKSGDLVAKIGVSLLNPTESRLETVDTITFNELSVEAEQQTVQQDAPLWTWFAAAGFIVLLFEWWYFQRRPVGVPE</sequence>
<dbReference type="OrthoDB" id="211275at2"/>
<proteinExistence type="predicted"/>
<name>A0A5C5WNX4_9PLAN</name>
<dbReference type="EMBL" id="SIHI01000006">
    <property type="protein sequence ID" value="TWT52338.1"/>
    <property type="molecule type" value="Genomic_DNA"/>
</dbReference>
<evidence type="ECO:0000259" key="2">
    <source>
        <dbReference type="Pfam" id="PF07584"/>
    </source>
</evidence>
<dbReference type="InterPro" id="IPR002035">
    <property type="entry name" value="VWF_A"/>
</dbReference>
<feature type="domain" description="Aerotolerance regulator N-terminal" evidence="2">
    <location>
        <begin position="10"/>
        <end position="86"/>
    </location>
</feature>
<feature type="domain" description="VWFA" evidence="3">
    <location>
        <begin position="100"/>
        <end position="198"/>
    </location>
</feature>
<evidence type="ECO:0000313" key="4">
    <source>
        <dbReference type="EMBL" id="TWT52338.1"/>
    </source>
</evidence>
<gene>
    <name evidence="4" type="ORF">KOR42_30240</name>
</gene>
<feature type="transmembrane region" description="Helical" evidence="1">
    <location>
        <begin position="68"/>
        <end position="88"/>
    </location>
</feature>
<keyword evidence="1" id="KW-0812">Transmembrane</keyword>
<evidence type="ECO:0000259" key="3">
    <source>
        <dbReference type="Pfam" id="PF13519"/>
    </source>
</evidence>
<dbReference type="PANTHER" id="PTHR37464:SF1">
    <property type="entry name" value="BLL2463 PROTEIN"/>
    <property type="match status" value="1"/>
</dbReference>
<feature type="transmembrane region" description="Helical" evidence="1">
    <location>
        <begin position="16"/>
        <end position="32"/>
    </location>
</feature>
<dbReference type="Pfam" id="PF07584">
    <property type="entry name" value="BatA"/>
    <property type="match status" value="1"/>
</dbReference>
<evidence type="ECO:0000256" key="1">
    <source>
        <dbReference type="SAM" id="Phobius"/>
    </source>
</evidence>
<evidence type="ECO:0000313" key="5">
    <source>
        <dbReference type="Proteomes" id="UP000317243"/>
    </source>
</evidence>
<dbReference type="InterPro" id="IPR036465">
    <property type="entry name" value="vWFA_dom_sf"/>
</dbReference>
<comment type="caution">
    <text evidence="4">The sequence shown here is derived from an EMBL/GenBank/DDBJ whole genome shotgun (WGS) entry which is preliminary data.</text>
</comment>
<dbReference type="Gene3D" id="3.40.50.410">
    <property type="entry name" value="von Willebrand factor, type A domain"/>
    <property type="match status" value="1"/>
</dbReference>
<protein>
    <recommendedName>
        <fullName evidence="6">VWFA domain-containing protein</fullName>
    </recommendedName>
</protein>
<evidence type="ECO:0008006" key="6">
    <source>
        <dbReference type="Google" id="ProtNLM"/>
    </source>
</evidence>
<dbReference type="PANTHER" id="PTHR37464">
    <property type="entry name" value="BLL2463 PROTEIN"/>
    <property type="match status" value="1"/>
</dbReference>
<dbReference type="Pfam" id="PF13519">
    <property type="entry name" value="VWA_2"/>
    <property type="match status" value="1"/>
</dbReference>
<dbReference type="InterPro" id="IPR024163">
    <property type="entry name" value="Aerotolerance_reg_N"/>
</dbReference>
<keyword evidence="5" id="KW-1185">Reference proteome</keyword>
<accession>A0A5C5WNX4</accession>
<reference evidence="4 5" key="1">
    <citation type="submission" date="2019-02" db="EMBL/GenBank/DDBJ databases">
        <title>Deep-cultivation of Planctomycetes and their phenomic and genomic characterization uncovers novel biology.</title>
        <authorList>
            <person name="Wiegand S."/>
            <person name="Jogler M."/>
            <person name="Boedeker C."/>
            <person name="Pinto D."/>
            <person name="Vollmers J."/>
            <person name="Rivas-Marin E."/>
            <person name="Kohn T."/>
            <person name="Peeters S.H."/>
            <person name="Heuer A."/>
            <person name="Rast P."/>
            <person name="Oberbeckmann S."/>
            <person name="Bunk B."/>
            <person name="Jeske O."/>
            <person name="Meyerdierks A."/>
            <person name="Storesund J.E."/>
            <person name="Kallscheuer N."/>
            <person name="Luecker S."/>
            <person name="Lage O.M."/>
            <person name="Pohl T."/>
            <person name="Merkel B.J."/>
            <person name="Hornburger P."/>
            <person name="Mueller R.-W."/>
            <person name="Bruemmer F."/>
            <person name="Labrenz M."/>
            <person name="Spormann A.M."/>
            <person name="Op Den Camp H."/>
            <person name="Overmann J."/>
            <person name="Amann R."/>
            <person name="Jetten M.S.M."/>
            <person name="Mascher T."/>
            <person name="Medema M.H."/>
            <person name="Devos D.P."/>
            <person name="Kaster A.-K."/>
            <person name="Ovreas L."/>
            <person name="Rohde M."/>
            <person name="Galperin M.Y."/>
            <person name="Jogler C."/>
        </authorList>
    </citation>
    <scope>NUCLEOTIDE SEQUENCE [LARGE SCALE GENOMIC DNA]</scope>
    <source>
        <strain evidence="4 5">KOR42</strain>
    </source>
</reference>
<keyword evidence="1" id="KW-1133">Transmembrane helix</keyword>
<organism evidence="4 5">
    <name type="scientific">Thalassoglobus neptunius</name>
    <dbReference type="NCBI Taxonomy" id="1938619"/>
    <lineage>
        <taxon>Bacteria</taxon>
        <taxon>Pseudomonadati</taxon>
        <taxon>Planctomycetota</taxon>
        <taxon>Planctomycetia</taxon>
        <taxon>Planctomycetales</taxon>
        <taxon>Planctomycetaceae</taxon>
        <taxon>Thalassoglobus</taxon>
    </lineage>
</organism>